<dbReference type="OrthoDB" id="658695at2759"/>
<accession>A0A834YQN2</accession>
<reference evidence="2 3" key="1">
    <citation type="submission" date="2020-04" db="EMBL/GenBank/DDBJ databases">
        <title>Plant Genome Project.</title>
        <authorList>
            <person name="Zhang R.-G."/>
        </authorList>
    </citation>
    <scope>NUCLEOTIDE SEQUENCE [LARGE SCALE GENOMIC DNA]</scope>
    <source>
        <strain evidence="2">YNK0</strain>
        <tissue evidence="2">Leaf</tissue>
    </source>
</reference>
<proteinExistence type="predicted"/>
<organism evidence="2 3">
    <name type="scientific">Tetracentron sinense</name>
    <name type="common">Spur-leaf</name>
    <dbReference type="NCBI Taxonomy" id="13715"/>
    <lineage>
        <taxon>Eukaryota</taxon>
        <taxon>Viridiplantae</taxon>
        <taxon>Streptophyta</taxon>
        <taxon>Embryophyta</taxon>
        <taxon>Tracheophyta</taxon>
        <taxon>Spermatophyta</taxon>
        <taxon>Magnoliopsida</taxon>
        <taxon>Trochodendrales</taxon>
        <taxon>Trochodendraceae</taxon>
        <taxon>Tetracentron</taxon>
    </lineage>
</organism>
<dbReference type="AlphaFoldDB" id="A0A834YQN2"/>
<dbReference type="EMBL" id="JABCRI010000016">
    <property type="protein sequence ID" value="KAF8392727.1"/>
    <property type="molecule type" value="Genomic_DNA"/>
</dbReference>
<protein>
    <submittedName>
        <fullName evidence="2">Uncharacterized protein</fullName>
    </submittedName>
</protein>
<keyword evidence="1" id="KW-1133">Transmembrane helix</keyword>
<name>A0A834YQN2_TETSI</name>
<comment type="caution">
    <text evidence="2">The sequence shown here is derived from an EMBL/GenBank/DDBJ whole genome shotgun (WGS) entry which is preliminary data.</text>
</comment>
<dbReference type="PANTHER" id="PTHR31170">
    <property type="entry name" value="BNAC04G53230D PROTEIN"/>
    <property type="match status" value="1"/>
</dbReference>
<dbReference type="OMA" id="CENEMAY"/>
<dbReference type="PANTHER" id="PTHR31170:SF17">
    <property type="match status" value="1"/>
</dbReference>
<keyword evidence="1" id="KW-0812">Transmembrane</keyword>
<dbReference type="Pfam" id="PF03140">
    <property type="entry name" value="DUF247"/>
    <property type="match status" value="1"/>
</dbReference>
<feature type="transmembrane region" description="Helical" evidence="1">
    <location>
        <begin position="417"/>
        <end position="445"/>
    </location>
</feature>
<keyword evidence="3" id="KW-1185">Reference proteome</keyword>
<evidence type="ECO:0000256" key="1">
    <source>
        <dbReference type="SAM" id="Phobius"/>
    </source>
</evidence>
<sequence length="448" mass="50966">MGDGTNDASQQNEGGDYSSIEIGNLNKQLLASVIKKLDSVPPSAIGETCCIYRVHEKFRKINKNAYTPDTVAIGPFHRGEERLKAMEEHKLRYVRALLAQTTTPDRKLEECIKAMSRLEERARKCYSEPINLDSHEFLEMLLVDGLFIVELFCKSSNEVPTGRDDPIFNTVWGMPNIVRDMILIENQLPMFVLECLFNLTTVPSQGGRSLTELALLFFNSLMPRDESVLKKYSNCEGKHVLDLIGNTFHNSPRKEEPKPNSNQAWKFMPCVMELRRAGVKFKKGSMVGSFLDIKFSNGVLEIPPLLIQDKTETLLRNLIASEQSYNGHATYITSYAFLMDGLINSAEDVKFLRHQEIIMNYLGDDEDVSSLFNKLGNEVILLDFNYAGVCDQVNAYYKTRWNVWRAMLKRKYFHSPWAILSFIAAIVLLILTFTGALFSILSFLVHKS</sequence>
<evidence type="ECO:0000313" key="3">
    <source>
        <dbReference type="Proteomes" id="UP000655225"/>
    </source>
</evidence>
<evidence type="ECO:0000313" key="2">
    <source>
        <dbReference type="EMBL" id="KAF8392727.1"/>
    </source>
</evidence>
<keyword evidence="1" id="KW-0472">Membrane</keyword>
<dbReference type="Proteomes" id="UP000655225">
    <property type="component" value="Unassembled WGS sequence"/>
</dbReference>
<dbReference type="InterPro" id="IPR004158">
    <property type="entry name" value="DUF247_pln"/>
</dbReference>
<gene>
    <name evidence="2" type="ORF">HHK36_023076</name>
</gene>